<name>W4QAH6_9BACI</name>
<evidence type="ECO:0008006" key="6">
    <source>
        <dbReference type="Google" id="ProtNLM"/>
    </source>
</evidence>
<dbReference type="PANTHER" id="PTHR45586">
    <property type="entry name" value="TPR REPEAT-CONTAINING PROTEIN PA4667"/>
    <property type="match status" value="1"/>
</dbReference>
<evidence type="ECO:0000313" key="5">
    <source>
        <dbReference type="Proteomes" id="UP000018895"/>
    </source>
</evidence>
<dbReference type="Gene3D" id="1.25.40.10">
    <property type="entry name" value="Tetratricopeptide repeat domain"/>
    <property type="match status" value="1"/>
</dbReference>
<keyword evidence="5" id="KW-1185">Reference proteome</keyword>
<feature type="repeat" description="TPR" evidence="3">
    <location>
        <begin position="200"/>
        <end position="233"/>
    </location>
</feature>
<organism evidence="4 5">
    <name type="scientific">Halalkalibacter hemicellulosilyticusJCM 9152</name>
    <dbReference type="NCBI Taxonomy" id="1236971"/>
    <lineage>
        <taxon>Bacteria</taxon>
        <taxon>Bacillati</taxon>
        <taxon>Bacillota</taxon>
        <taxon>Bacilli</taxon>
        <taxon>Bacillales</taxon>
        <taxon>Bacillaceae</taxon>
        <taxon>Halalkalibacter</taxon>
    </lineage>
</organism>
<accession>W4QAH6</accession>
<dbReference type="AlphaFoldDB" id="W4QAH6"/>
<dbReference type="RefSeq" id="WP_035340222.1">
    <property type="nucleotide sequence ID" value="NZ_BAUU01000002.1"/>
</dbReference>
<keyword evidence="1" id="KW-0677">Repeat</keyword>
<evidence type="ECO:0000313" key="4">
    <source>
        <dbReference type="EMBL" id="GAE29051.1"/>
    </source>
</evidence>
<keyword evidence="2 3" id="KW-0802">TPR repeat</keyword>
<dbReference type="OrthoDB" id="2937463at2"/>
<reference evidence="4" key="1">
    <citation type="journal article" date="2014" name="Genome Announc.">
        <title>Draft Genome Sequences of Three Alkaliphilic Bacillus Strains, Bacillus wakoensis JCM 9140T, Bacillus akibai JCM 9157T, and Bacillus hemicellulosilyticus JCM 9152T.</title>
        <authorList>
            <person name="Yuki M."/>
            <person name="Oshima K."/>
            <person name="Suda W."/>
            <person name="Oshida Y."/>
            <person name="Kitamura K."/>
            <person name="Iida T."/>
            <person name="Hattori M."/>
            <person name="Ohkuma M."/>
        </authorList>
    </citation>
    <scope>NUCLEOTIDE SEQUENCE [LARGE SCALE GENOMIC DNA]</scope>
    <source>
        <strain evidence="4">JCM 9152</strain>
    </source>
</reference>
<proteinExistence type="predicted"/>
<dbReference type="PROSITE" id="PS50005">
    <property type="entry name" value="TPR"/>
    <property type="match status" value="1"/>
</dbReference>
<evidence type="ECO:0000256" key="1">
    <source>
        <dbReference type="ARBA" id="ARBA00022737"/>
    </source>
</evidence>
<dbReference type="Pfam" id="PF13181">
    <property type="entry name" value="TPR_8"/>
    <property type="match status" value="1"/>
</dbReference>
<dbReference type="SUPFAM" id="SSF48452">
    <property type="entry name" value="TPR-like"/>
    <property type="match status" value="2"/>
</dbReference>
<evidence type="ECO:0000256" key="3">
    <source>
        <dbReference type="PROSITE-ProRule" id="PRU00339"/>
    </source>
</evidence>
<protein>
    <recommendedName>
        <fullName evidence="6">Tetratricopeptide repeat protein</fullName>
    </recommendedName>
</protein>
<sequence length="319" mass="37483">MDKEKFNGIASPDEKWDLLPKEKQLKYVQLLEKTAAHLLDQWVELDEKINHLNEKLQLEEELPMYSSKGTTYYSLNMFNEAAEQLANEEANGYEDDVRRLYLGYSYYYIGLLDQAQEVFIYLVQSTDHTHIKHFSYLGQAHIALTMEKFDEAIAKFERANSLTSSLDVVYNLSLCYFYMKQYTLAKEYALSYIEMNNNEEGMYFVLGCCDSLLGNYERSLSYWSECLQINPSLQMLLALSIVYEWHGLHDAAIHCLELAQKREGYTFHVYHGLAWNYALIGDIQQSQKFFHHLLEKETDDKEIRKSMNWLSKAFPEFNV</sequence>
<comment type="caution">
    <text evidence="4">The sequence shown here is derived from an EMBL/GenBank/DDBJ whole genome shotgun (WGS) entry which is preliminary data.</text>
</comment>
<dbReference type="InterPro" id="IPR011990">
    <property type="entry name" value="TPR-like_helical_dom_sf"/>
</dbReference>
<dbReference type="InterPro" id="IPR019734">
    <property type="entry name" value="TPR_rpt"/>
</dbReference>
<dbReference type="EMBL" id="BAUU01000002">
    <property type="protein sequence ID" value="GAE29051.1"/>
    <property type="molecule type" value="Genomic_DNA"/>
</dbReference>
<gene>
    <name evidence="4" type="ORF">JCM9152_390</name>
</gene>
<dbReference type="InterPro" id="IPR051012">
    <property type="entry name" value="CellSynth/LPSAsmb/PSIAsmb"/>
</dbReference>
<dbReference type="SMART" id="SM00028">
    <property type="entry name" value="TPR"/>
    <property type="match status" value="4"/>
</dbReference>
<dbReference type="Proteomes" id="UP000018895">
    <property type="component" value="Unassembled WGS sequence"/>
</dbReference>
<evidence type="ECO:0000256" key="2">
    <source>
        <dbReference type="ARBA" id="ARBA00022803"/>
    </source>
</evidence>
<dbReference type="STRING" id="1236971.JCM9152_390"/>
<dbReference type="PANTHER" id="PTHR45586:SF1">
    <property type="entry name" value="LIPOPOLYSACCHARIDE ASSEMBLY PROTEIN B"/>
    <property type="match status" value="1"/>
</dbReference>